<dbReference type="EMBL" id="CP003001">
    <property type="protein sequence ID" value="AEM74459.1"/>
    <property type="molecule type" value="Genomic_DNA"/>
</dbReference>
<dbReference type="InterPro" id="IPR003593">
    <property type="entry name" value="AAA+_ATPase"/>
</dbReference>
<evidence type="ECO:0000256" key="4">
    <source>
        <dbReference type="ARBA" id="ARBA00022695"/>
    </source>
</evidence>
<dbReference type="GO" id="GO:0003887">
    <property type="term" value="F:DNA-directed DNA polymerase activity"/>
    <property type="evidence" value="ECO:0007669"/>
    <property type="project" value="UniProtKB-KW"/>
</dbReference>
<dbReference type="Gene3D" id="1.10.8.60">
    <property type="match status" value="1"/>
</dbReference>
<organism evidence="13 14">
    <name type="scientific">Caldicellulosiruptor acetigenus 6A</name>
    <dbReference type="NCBI Taxonomy" id="632516"/>
    <lineage>
        <taxon>Bacteria</taxon>
        <taxon>Bacillati</taxon>
        <taxon>Bacillota</taxon>
        <taxon>Bacillota incertae sedis</taxon>
        <taxon>Caldicellulosiruptorales</taxon>
        <taxon>Caldicellulosiruptoraceae</taxon>
        <taxon>Caldicellulosiruptor</taxon>
    </lineage>
</organism>
<dbReference type="SUPFAM" id="SSF48019">
    <property type="entry name" value="post-AAA+ oligomerization domain-like"/>
    <property type="match status" value="1"/>
</dbReference>
<dbReference type="InterPro" id="IPR050238">
    <property type="entry name" value="DNA_Rep/Repair_Clamp_Loader"/>
</dbReference>
<dbReference type="Pfam" id="PF13177">
    <property type="entry name" value="DNA_pol3_delta2"/>
    <property type="match status" value="1"/>
</dbReference>
<dbReference type="HOGENOM" id="CLU_006229_0_3_9"/>
<keyword evidence="6" id="KW-0479">Metal-binding</keyword>
<dbReference type="KEGG" id="clc:Calla_1879"/>
<dbReference type="InterPro" id="IPR001270">
    <property type="entry name" value="ClpA/B"/>
</dbReference>
<evidence type="ECO:0000256" key="3">
    <source>
        <dbReference type="ARBA" id="ARBA00022679"/>
    </source>
</evidence>
<evidence type="ECO:0000256" key="7">
    <source>
        <dbReference type="ARBA" id="ARBA00022741"/>
    </source>
</evidence>
<accession>G2PUI6</accession>
<dbReference type="Pfam" id="PF12169">
    <property type="entry name" value="DNA_pol3_gamma3"/>
    <property type="match status" value="1"/>
</dbReference>
<evidence type="ECO:0000256" key="5">
    <source>
        <dbReference type="ARBA" id="ARBA00022705"/>
    </source>
</evidence>
<dbReference type="AlphaFoldDB" id="G2PUI6"/>
<dbReference type="InterPro" id="IPR008921">
    <property type="entry name" value="DNA_pol3_clamp-load_cplx_C"/>
</dbReference>
<dbReference type="InterPro" id="IPR027417">
    <property type="entry name" value="P-loop_NTPase"/>
</dbReference>
<evidence type="ECO:0000256" key="6">
    <source>
        <dbReference type="ARBA" id="ARBA00022723"/>
    </source>
</evidence>
<evidence type="ECO:0000256" key="10">
    <source>
        <dbReference type="ARBA" id="ARBA00022932"/>
    </source>
</evidence>
<comment type="similarity">
    <text evidence="1">Belongs to the DnaX/STICHEL family.</text>
</comment>
<keyword evidence="10" id="KW-0239">DNA-directed DNA polymerase</keyword>
<evidence type="ECO:0000256" key="11">
    <source>
        <dbReference type="ARBA" id="ARBA00049244"/>
    </source>
</evidence>
<evidence type="ECO:0000256" key="8">
    <source>
        <dbReference type="ARBA" id="ARBA00022833"/>
    </source>
</evidence>
<evidence type="ECO:0000256" key="1">
    <source>
        <dbReference type="ARBA" id="ARBA00006360"/>
    </source>
</evidence>
<dbReference type="InterPro" id="IPR022754">
    <property type="entry name" value="DNA_pol_III_gamma-3"/>
</dbReference>
<dbReference type="GO" id="GO:0009360">
    <property type="term" value="C:DNA polymerase III complex"/>
    <property type="evidence" value="ECO:0007669"/>
    <property type="project" value="InterPro"/>
</dbReference>
<dbReference type="CDD" id="cd18137">
    <property type="entry name" value="HLD_clamp_pol_III_gamma_tau"/>
    <property type="match status" value="1"/>
</dbReference>
<dbReference type="PANTHER" id="PTHR11669:SF0">
    <property type="entry name" value="PROTEIN STICHEL-LIKE 2"/>
    <property type="match status" value="1"/>
</dbReference>
<dbReference type="NCBIfam" id="TIGR02397">
    <property type="entry name" value="dnaX_nterm"/>
    <property type="match status" value="1"/>
</dbReference>
<gene>
    <name evidence="13" type="ORF">Calla_1879</name>
</gene>
<keyword evidence="4" id="KW-0548">Nucleotidyltransferase</keyword>
<evidence type="ECO:0000313" key="13">
    <source>
        <dbReference type="EMBL" id="AEM74459.1"/>
    </source>
</evidence>
<name>G2PUI6_9FIRM</name>
<dbReference type="FunFam" id="3.40.50.300:FF:000014">
    <property type="entry name" value="DNA polymerase III subunit gamma/tau"/>
    <property type="match status" value="1"/>
</dbReference>
<dbReference type="Proteomes" id="UP000009257">
    <property type="component" value="Chromosome"/>
</dbReference>
<reference evidence="13 14" key="1">
    <citation type="submission" date="2011-08" db="EMBL/GenBank/DDBJ databases">
        <title>Complete sequence of Caldicellulosiruptor lactoaceticus 6A.</title>
        <authorList>
            <consortium name="US DOE Joint Genome Institute"/>
            <person name="Lucas S."/>
            <person name="Han J."/>
            <person name="Lapidus A."/>
            <person name="Cheng J.-F."/>
            <person name="Goodwin L."/>
            <person name="Pitluck S."/>
            <person name="Peters L."/>
            <person name="Davenport K."/>
            <person name="Detter J.C."/>
            <person name="Han C."/>
            <person name="Tapia R."/>
            <person name="Land M."/>
            <person name="Hauser L."/>
            <person name="Kyrpides N."/>
            <person name="Ivanova N."/>
            <person name="Ovchinnikova G."/>
            <person name="Pagani I."/>
            <person name="Blumer-Schuette S.E."/>
            <person name="Kelly R.M."/>
            <person name="Woyke T."/>
        </authorList>
    </citation>
    <scope>NUCLEOTIDE SEQUENCE [LARGE SCALE GENOMIC DNA]</scope>
    <source>
        <strain evidence="13 14">6A</strain>
    </source>
</reference>
<dbReference type="Gene3D" id="1.20.272.10">
    <property type="match status" value="1"/>
</dbReference>
<keyword evidence="8" id="KW-0862">Zinc</keyword>
<evidence type="ECO:0000256" key="9">
    <source>
        <dbReference type="ARBA" id="ARBA00022840"/>
    </source>
</evidence>
<dbReference type="NCBIfam" id="NF004046">
    <property type="entry name" value="PRK05563.1"/>
    <property type="match status" value="1"/>
</dbReference>
<dbReference type="Pfam" id="PF22608">
    <property type="entry name" value="DNAX_ATPase_lid"/>
    <property type="match status" value="1"/>
</dbReference>
<dbReference type="SMART" id="SM00382">
    <property type="entry name" value="AAA"/>
    <property type="match status" value="1"/>
</dbReference>
<keyword evidence="9" id="KW-0067">ATP-binding</keyword>
<dbReference type="EC" id="2.7.7.7" evidence="2"/>
<dbReference type="PRINTS" id="PR00300">
    <property type="entry name" value="CLPPROTEASEA"/>
</dbReference>
<dbReference type="SUPFAM" id="SSF52540">
    <property type="entry name" value="P-loop containing nucleoside triphosphate hydrolases"/>
    <property type="match status" value="1"/>
</dbReference>
<evidence type="ECO:0000256" key="2">
    <source>
        <dbReference type="ARBA" id="ARBA00012417"/>
    </source>
</evidence>
<dbReference type="FunFam" id="1.10.8.60:FF:000013">
    <property type="entry name" value="DNA polymerase III subunit gamma/tau"/>
    <property type="match status" value="1"/>
</dbReference>
<dbReference type="InterPro" id="IPR012763">
    <property type="entry name" value="DNA_pol_III_sug/sutau_N"/>
</dbReference>
<evidence type="ECO:0000313" key="14">
    <source>
        <dbReference type="Proteomes" id="UP000009257"/>
    </source>
</evidence>
<dbReference type="GO" id="GO:0003677">
    <property type="term" value="F:DNA binding"/>
    <property type="evidence" value="ECO:0007669"/>
    <property type="project" value="InterPro"/>
</dbReference>
<dbReference type="GO" id="GO:0006261">
    <property type="term" value="P:DNA-templated DNA replication"/>
    <property type="evidence" value="ECO:0007669"/>
    <property type="project" value="TreeGrafter"/>
</dbReference>
<protein>
    <recommendedName>
        <fullName evidence="2">DNA-directed DNA polymerase</fullName>
        <ecNumber evidence="2">2.7.7.7</ecNumber>
    </recommendedName>
</protein>
<feature type="domain" description="AAA+ ATPase" evidence="12">
    <location>
        <begin position="38"/>
        <end position="180"/>
    </location>
</feature>
<dbReference type="GO" id="GO:0005524">
    <property type="term" value="F:ATP binding"/>
    <property type="evidence" value="ECO:0007669"/>
    <property type="project" value="UniProtKB-KW"/>
</dbReference>
<sequence length="536" mass="60880">MSMHIALYRKYRPKVFEDVVAQEHITKTLKNQIKQDKVAHAYIFCGPRGTGKTTTAKIMSRAVNCLNPKDGNPCNECEVCRSILDEKTLDVLEIDAASNTSVNDVRQIRDEVRYPPSMCKKKVYIIDEVHMLSTGAFNALLKTLEEPPSHALFILATTDIQKVPATILSRCQRFDFKRISVKDIYERLKKIVQMENISIDDNALYLISQKAEGALRDALTILERCINTSDEHITYKFVANLLGVTSTEIVKEFIASIVENDSNKGLKVVNRLWDEGMDVNTFLEEAVKLLRSALILRLGAKDVLVDMLESDKDFVMNISNLIDSNRLVSIIKMLIDTANQVRWTRFPKVLLEINTIKLCDSQFDTSFETLIERVRKLETRLSQIAENPKAFEAVKLDKASSTKQEQKTAHTADKSAEGVDSSASFSWSEILSRWQEIKEAIKEEKPGLSHVLQNASLRFENGVKVCFKQEDSVFADVLSRNIEYFKSVLKRIVGYEGEVSVEVEKEKPLKEDAVSDQEIINKLKDIFPDTEITIKE</sequence>
<dbReference type="GO" id="GO:0046872">
    <property type="term" value="F:metal ion binding"/>
    <property type="evidence" value="ECO:0007669"/>
    <property type="project" value="UniProtKB-KW"/>
</dbReference>
<keyword evidence="3" id="KW-0808">Transferase</keyword>
<keyword evidence="7" id="KW-0547">Nucleotide-binding</keyword>
<dbReference type="PANTHER" id="PTHR11669">
    <property type="entry name" value="REPLICATION FACTOR C / DNA POLYMERASE III GAMMA-TAU SUBUNIT"/>
    <property type="match status" value="1"/>
</dbReference>
<dbReference type="InterPro" id="IPR045085">
    <property type="entry name" value="HLD_clamp_pol_III_gamma_tau"/>
</dbReference>
<comment type="catalytic activity">
    <reaction evidence="11">
        <text>DNA(n) + a 2'-deoxyribonucleoside 5'-triphosphate = DNA(n+1) + diphosphate</text>
        <dbReference type="Rhea" id="RHEA:22508"/>
        <dbReference type="Rhea" id="RHEA-COMP:17339"/>
        <dbReference type="Rhea" id="RHEA-COMP:17340"/>
        <dbReference type="ChEBI" id="CHEBI:33019"/>
        <dbReference type="ChEBI" id="CHEBI:61560"/>
        <dbReference type="ChEBI" id="CHEBI:173112"/>
        <dbReference type="EC" id="2.7.7.7"/>
    </reaction>
</comment>
<dbReference type="CDD" id="cd00009">
    <property type="entry name" value="AAA"/>
    <property type="match status" value="1"/>
</dbReference>
<dbReference type="Gene3D" id="3.40.50.300">
    <property type="entry name" value="P-loop containing nucleotide triphosphate hydrolases"/>
    <property type="match status" value="1"/>
</dbReference>
<proteinExistence type="inferred from homology"/>
<evidence type="ECO:0000259" key="12">
    <source>
        <dbReference type="SMART" id="SM00382"/>
    </source>
</evidence>
<keyword evidence="5" id="KW-0235">DNA replication</keyword>